<comment type="subcellular location">
    <subcellularLocation>
        <location evidence="1">Membrane</location>
        <topology evidence="1">Multi-pass membrane protein</topology>
    </subcellularLocation>
</comment>
<feature type="transmembrane region" description="Helical" evidence="6">
    <location>
        <begin position="200"/>
        <end position="225"/>
    </location>
</feature>
<proteinExistence type="inferred from homology"/>
<keyword evidence="4 6" id="KW-1133">Transmembrane helix</keyword>
<evidence type="ECO:0000256" key="4">
    <source>
        <dbReference type="ARBA" id="ARBA00022989"/>
    </source>
</evidence>
<dbReference type="Proteomes" id="UP000198517">
    <property type="component" value="Unassembled WGS sequence"/>
</dbReference>
<dbReference type="OrthoDB" id="9773730at2"/>
<dbReference type="EMBL" id="FNAS01000008">
    <property type="protein sequence ID" value="SDE37425.1"/>
    <property type="molecule type" value="Genomic_DNA"/>
</dbReference>
<accession>A0A1G7CG76</accession>
<dbReference type="AlphaFoldDB" id="A0A1G7CG76"/>
<keyword evidence="3 6" id="KW-0812">Transmembrane</keyword>
<dbReference type="Pfam" id="PF01594">
    <property type="entry name" value="AI-2E_transport"/>
    <property type="match status" value="1"/>
</dbReference>
<evidence type="ECO:0000256" key="3">
    <source>
        <dbReference type="ARBA" id="ARBA00022692"/>
    </source>
</evidence>
<evidence type="ECO:0000313" key="7">
    <source>
        <dbReference type="EMBL" id="SDE37425.1"/>
    </source>
</evidence>
<reference evidence="7 8" key="1">
    <citation type="submission" date="2016-10" db="EMBL/GenBank/DDBJ databases">
        <authorList>
            <person name="de Groot N.N."/>
        </authorList>
    </citation>
    <scope>NUCLEOTIDE SEQUENCE [LARGE SCALE GENOMIC DNA]</scope>
    <source>
        <strain evidence="7 8">DSM 24015</strain>
    </source>
</reference>
<organism evidence="7 8">
    <name type="scientific">Riemerella columbipharyngis</name>
    <dbReference type="NCBI Taxonomy" id="1071918"/>
    <lineage>
        <taxon>Bacteria</taxon>
        <taxon>Pseudomonadati</taxon>
        <taxon>Bacteroidota</taxon>
        <taxon>Flavobacteriia</taxon>
        <taxon>Flavobacteriales</taxon>
        <taxon>Weeksellaceae</taxon>
        <taxon>Riemerella</taxon>
    </lineage>
</organism>
<dbReference type="InterPro" id="IPR002549">
    <property type="entry name" value="AI-2E-like"/>
</dbReference>
<evidence type="ECO:0000313" key="8">
    <source>
        <dbReference type="Proteomes" id="UP000198517"/>
    </source>
</evidence>
<name>A0A1G7CG76_9FLAO</name>
<dbReference type="GO" id="GO:0016020">
    <property type="term" value="C:membrane"/>
    <property type="evidence" value="ECO:0007669"/>
    <property type="project" value="UniProtKB-SubCell"/>
</dbReference>
<feature type="transmembrane region" description="Helical" evidence="6">
    <location>
        <begin position="231"/>
        <end position="253"/>
    </location>
</feature>
<evidence type="ECO:0000256" key="6">
    <source>
        <dbReference type="SAM" id="Phobius"/>
    </source>
</evidence>
<feature type="transmembrane region" description="Helical" evidence="6">
    <location>
        <begin position="72"/>
        <end position="94"/>
    </location>
</feature>
<feature type="transmembrane region" description="Helical" evidence="6">
    <location>
        <begin position="20"/>
        <end position="51"/>
    </location>
</feature>
<evidence type="ECO:0000256" key="5">
    <source>
        <dbReference type="ARBA" id="ARBA00023136"/>
    </source>
</evidence>
<feature type="transmembrane region" description="Helical" evidence="6">
    <location>
        <begin position="306"/>
        <end position="332"/>
    </location>
</feature>
<sequence>MKQDNNDQPISNIKLKQIALLFIIVILFLLIAYNLATFIPSLLGAITLYIVTRRYNFYLIEKLKWKPWISALLIILGTIVLIVIPLYFTGHMLYDKIANAQSYMDKFSDFLDKIQVYIQKETHIDILSVENIDKLKELAGHVSTIALSSTVNILTIVAAMYFLLYFLLSNPRRFEYMMIKAAPLKKGNVKMIGDKISKMVIANAIGIPVVSVGQALVSLIGYLIFGAPSPFLLFVLTALTAMIPVVGSAVIVVPVSLFLAAEGDVYSGVGLALFCLCIGGVTDNILRFTLLKRLENIHPLNTVFGIIMGINLFGFMGLIFGPILVSVAVLLIEVYRDEFTDDDEPEIIEPNDSTQSE</sequence>
<dbReference type="PANTHER" id="PTHR21716:SF4">
    <property type="entry name" value="TRANSMEMBRANE PROTEIN 245"/>
    <property type="match status" value="1"/>
</dbReference>
<dbReference type="STRING" id="1071918.SAMN05421544_10812"/>
<keyword evidence="5 6" id="KW-0472">Membrane</keyword>
<dbReference type="PANTHER" id="PTHR21716">
    <property type="entry name" value="TRANSMEMBRANE PROTEIN"/>
    <property type="match status" value="1"/>
</dbReference>
<evidence type="ECO:0000256" key="2">
    <source>
        <dbReference type="ARBA" id="ARBA00009773"/>
    </source>
</evidence>
<gene>
    <name evidence="7" type="ORF">SAMN05421544_10812</name>
</gene>
<protein>
    <submittedName>
        <fullName evidence="7">Predicted PurR-regulated permease PerM</fullName>
    </submittedName>
</protein>
<keyword evidence="8" id="KW-1185">Reference proteome</keyword>
<dbReference type="RefSeq" id="WP_092736494.1">
    <property type="nucleotide sequence ID" value="NZ_FNAS01000008.1"/>
</dbReference>
<feature type="transmembrane region" description="Helical" evidence="6">
    <location>
        <begin position="145"/>
        <end position="168"/>
    </location>
</feature>
<feature type="transmembrane region" description="Helical" evidence="6">
    <location>
        <begin position="265"/>
        <end position="286"/>
    </location>
</feature>
<evidence type="ECO:0000256" key="1">
    <source>
        <dbReference type="ARBA" id="ARBA00004141"/>
    </source>
</evidence>
<comment type="similarity">
    <text evidence="2">Belongs to the autoinducer-2 exporter (AI-2E) (TC 2.A.86) family.</text>
</comment>